<dbReference type="InterPro" id="IPR027417">
    <property type="entry name" value="P-loop_NTPase"/>
</dbReference>
<proteinExistence type="predicted"/>
<dbReference type="Pfam" id="PF04548">
    <property type="entry name" value="AIG1"/>
    <property type="match status" value="2"/>
</dbReference>
<dbReference type="PANTHER" id="PTHR10903">
    <property type="entry name" value="GTPASE, IMAP FAMILY MEMBER-RELATED"/>
    <property type="match status" value="1"/>
</dbReference>
<accession>A0A8S9ITM4</accession>
<dbReference type="Gene3D" id="3.40.50.300">
    <property type="entry name" value="P-loop containing nucleotide triphosphate hydrolases"/>
    <property type="match status" value="2"/>
</dbReference>
<organism evidence="6">
    <name type="scientific">Brassica cretica</name>
    <name type="common">Mustard</name>
    <dbReference type="NCBI Taxonomy" id="69181"/>
    <lineage>
        <taxon>Eukaryota</taxon>
        <taxon>Viridiplantae</taxon>
        <taxon>Streptophyta</taxon>
        <taxon>Embryophyta</taxon>
        <taxon>Tracheophyta</taxon>
        <taxon>Spermatophyta</taxon>
        <taxon>Magnoliopsida</taxon>
        <taxon>eudicotyledons</taxon>
        <taxon>Gunneridae</taxon>
        <taxon>Pentapetalae</taxon>
        <taxon>rosids</taxon>
        <taxon>malvids</taxon>
        <taxon>Brassicales</taxon>
        <taxon>Brassicaceae</taxon>
        <taxon>Brassiceae</taxon>
        <taxon>Brassica</taxon>
    </lineage>
</organism>
<name>A0A8S9ITM4_BRACR</name>
<evidence type="ECO:0000313" key="6">
    <source>
        <dbReference type="EMBL" id="KAF2572207.1"/>
    </source>
</evidence>
<comment type="caution">
    <text evidence="6">The sequence shown here is derived from an EMBL/GenBank/DDBJ whole genome shotgun (WGS) entry which is preliminary data.</text>
</comment>
<feature type="coiled-coil region" evidence="3">
    <location>
        <begin position="48"/>
        <end position="93"/>
    </location>
</feature>
<dbReference type="EMBL" id="QGKY02001015">
    <property type="protein sequence ID" value="KAF2572207.1"/>
    <property type="molecule type" value="Genomic_DNA"/>
</dbReference>
<feature type="compositionally biased region" description="Basic and acidic residues" evidence="4">
    <location>
        <begin position="222"/>
        <end position="232"/>
    </location>
</feature>
<keyword evidence="2" id="KW-0342">GTP-binding</keyword>
<sequence length="257" mass="29913">EILKECDDRKVLFDNRRNIPKSKKDKQVQDLLNFVEQISKKNNGKPFMADLSLELRENEATLEEKQKQIQAMKGQSKQEIAQVKKEMEKTYNEMLEGIKEKDILKECDDRKVLFDNRRNIPKSKKDKQVQDLLNFVEQISKKNNGKPFMADLSLELRENEATLEEKQKQIQAMKGQSKQEIAQVKKEMEKTYNEMLEGIKEKISKQLKESLNDVKEQLAKAQVAREEAEKKIAPARPRSFGVGPPFERNKGVEPSSY</sequence>
<dbReference type="PANTHER" id="PTHR10903:SF122">
    <property type="entry name" value="IMMUNE-ASSOCIATED NUCLEOTIDE-BINDING PROTEIN 11-RELATED"/>
    <property type="match status" value="1"/>
</dbReference>
<evidence type="ECO:0000256" key="1">
    <source>
        <dbReference type="ARBA" id="ARBA00022741"/>
    </source>
</evidence>
<feature type="domain" description="AIG1-type G" evidence="5">
    <location>
        <begin position="1"/>
        <end position="66"/>
    </location>
</feature>
<evidence type="ECO:0000256" key="3">
    <source>
        <dbReference type="SAM" id="Coils"/>
    </source>
</evidence>
<reference evidence="6" key="1">
    <citation type="submission" date="2019-12" db="EMBL/GenBank/DDBJ databases">
        <title>Genome sequencing and annotation of Brassica cretica.</title>
        <authorList>
            <person name="Studholme D.J."/>
            <person name="Sarris P.F."/>
        </authorList>
    </citation>
    <scope>NUCLEOTIDE SEQUENCE</scope>
    <source>
        <strain evidence="6">PFS-102/07</strain>
        <tissue evidence="6">Leaf</tissue>
    </source>
</reference>
<feature type="non-terminal residue" evidence="6">
    <location>
        <position position="1"/>
    </location>
</feature>
<dbReference type="AlphaFoldDB" id="A0A8S9ITM4"/>
<evidence type="ECO:0000256" key="4">
    <source>
        <dbReference type="SAM" id="MobiDB-lite"/>
    </source>
</evidence>
<keyword evidence="1" id="KW-0547">Nucleotide-binding</keyword>
<feature type="domain" description="AIG1-type G" evidence="5">
    <location>
        <begin position="88"/>
        <end position="167"/>
    </location>
</feature>
<dbReference type="InterPro" id="IPR045058">
    <property type="entry name" value="GIMA/IAN/Toc"/>
</dbReference>
<protein>
    <recommendedName>
        <fullName evidence="5">AIG1-type G domain-containing protein</fullName>
    </recommendedName>
</protein>
<keyword evidence="3" id="KW-0175">Coiled coil</keyword>
<evidence type="ECO:0000259" key="5">
    <source>
        <dbReference type="Pfam" id="PF04548"/>
    </source>
</evidence>
<feature type="region of interest" description="Disordered" evidence="4">
    <location>
        <begin position="222"/>
        <end position="257"/>
    </location>
</feature>
<evidence type="ECO:0000256" key="2">
    <source>
        <dbReference type="ARBA" id="ARBA00023134"/>
    </source>
</evidence>
<dbReference type="GO" id="GO:0005525">
    <property type="term" value="F:GTP binding"/>
    <property type="evidence" value="ECO:0007669"/>
    <property type="project" value="UniProtKB-KW"/>
</dbReference>
<gene>
    <name evidence="6" type="ORF">F2Q70_00003278</name>
</gene>
<dbReference type="InterPro" id="IPR006703">
    <property type="entry name" value="G_AIG1"/>
</dbReference>